<evidence type="ECO:0000256" key="1">
    <source>
        <dbReference type="ARBA" id="ARBA00022705"/>
    </source>
</evidence>
<proteinExistence type="predicted"/>
<keyword evidence="4" id="KW-0472">Membrane</keyword>
<comment type="caution">
    <text evidence="6">The sequence shown here is derived from an EMBL/GenBank/DDBJ whole genome shotgun (WGS) entry which is preliminary data.</text>
</comment>
<dbReference type="RefSeq" id="WP_284239135.1">
    <property type="nucleotide sequence ID" value="NZ_BSSQ01000011.1"/>
</dbReference>
<accession>A0ABQ6GBZ4</accession>
<keyword evidence="4" id="KW-0812">Transmembrane</keyword>
<dbReference type="EMBL" id="BSSQ01000011">
    <property type="protein sequence ID" value="GLX68398.1"/>
    <property type="molecule type" value="Genomic_DNA"/>
</dbReference>
<dbReference type="Gene3D" id="1.10.287.110">
    <property type="entry name" value="DnaJ domain"/>
    <property type="match status" value="1"/>
</dbReference>
<sequence>MDELKRAYDKMGLPENASKEEVEKRYTTLMRQSRARQRENPNGTDQADFEEVNRAYRYILDEDNRKANEAFNQQEYGKYKKMAGSAEKVDHFWRYYKFHVLGGIIAIILVIVGINSYLDHRAEQERLAKLPPVDLSIMYLGEYYMSDSTGKESTEADIEEALLKQFPEFKRFKVNFTYVPLDAKDQMDIASQQKAMVVLATERPDIYITDTAAFNWVGPQGAFMNLDSQTDLTKLLKQGDAYKQKTEDVPDEHTYGVKISGSSIIGNVPIQAKDNYIASVREGSKNTDKAIQFIEKFLTTKEQ</sequence>
<reference evidence="6 7" key="1">
    <citation type="submission" date="2023-03" db="EMBL/GenBank/DDBJ databases">
        <title>Draft genome sequence of the bacteria which degrade cell wall of Tricholomamatutake.</title>
        <authorList>
            <person name="Konishi Y."/>
            <person name="Fukuta Y."/>
            <person name="Shirasaka N."/>
        </authorList>
    </citation>
    <scope>NUCLEOTIDE SEQUENCE [LARGE SCALE GENOMIC DNA]</scope>
    <source>
        <strain evidence="7">mu1</strain>
    </source>
</reference>
<dbReference type="SUPFAM" id="SSF46565">
    <property type="entry name" value="Chaperone J-domain"/>
    <property type="match status" value="1"/>
</dbReference>
<evidence type="ECO:0000313" key="6">
    <source>
        <dbReference type="EMBL" id="GLX68398.1"/>
    </source>
</evidence>
<dbReference type="Pfam" id="PF00226">
    <property type="entry name" value="DnaJ"/>
    <property type="match status" value="1"/>
</dbReference>
<evidence type="ECO:0000259" key="5">
    <source>
        <dbReference type="PROSITE" id="PS50076"/>
    </source>
</evidence>
<evidence type="ECO:0000256" key="3">
    <source>
        <dbReference type="SAM" id="MobiDB-lite"/>
    </source>
</evidence>
<keyword evidence="4" id="KW-1133">Transmembrane helix</keyword>
<feature type="domain" description="J" evidence="5">
    <location>
        <begin position="6"/>
        <end position="72"/>
    </location>
</feature>
<dbReference type="InterPro" id="IPR001623">
    <property type="entry name" value="DnaJ_domain"/>
</dbReference>
<protein>
    <recommendedName>
        <fullName evidence="5">J domain-containing protein</fullName>
    </recommendedName>
</protein>
<dbReference type="InterPro" id="IPR036869">
    <property type="entry name" value="J_dom_sf"/>
</dbReference>
<name>A0ABQ6GBZ4_9BACL</name>
<dbReference type="Gene3D" id="3.40.190.10">
    <property type="entry name" value="Periplasmic binding protein-like II"/>
    <property type="match status" value="1"/>
</dbReference>
<keyword evidence="2" id="KW-0346">Stress response</keyword>
<feature type="transmembrane region" description="Helical" evidence="4">
    <location>
        <begin position="98"/>
        <end position="118"/>
    </location>
</feature>
<evidence type="ECO:0000256" key="2">
    <source>
        <dbReference type="ARBA" id="ARBA00023016"/>
    </source>
</evidence>
<feature type="region of interest" description="Disordered" evidence="3">
    <location>
        <begin position="1"/>
        <end position="23"/>
    </location>
</feature>
<evidence type="ECO:0000256" key="4">
    <source>
        <dbReference type="SAM" id="Phobius"/>
    </source>
</evidence>
<evidence type="ECO:0000313" key="7">
    <source>
        <dbReference type="Proteomes" id="UP001157114"/>
    </source>
</evidence>
<dbReference type="Proteomes" id="UP001157114">
    <property type="component" value="Unassembled WGS sequence"/>
</dbReference>
<keyword evidence="7" id="KW-1185">Reference proteome</keyword>
<organism evidence="6 7">
    <name type="scientific">Paenibacillus glycanilyticus</name>
    <dbReference type="NCBI Taxonomy" id="126569"/>
    <lineage>
        <taxon>Bacteria</taxon>
        <taxon>Bacillati</taxon>
        <taxon>Bacillota</taxon>
        <taxon>Bacilli</taxon>
        <taxon>Bacillales</taxon>
        <taxon>Paenibacillaceae</taxon>
        <taxon>Paenibacillus</taxon>
    </lineage>
</organism>
<gene>
    <name evidence="6" type="ORF">MU1_27430</name>
</gene>
<keyword evidence="1" id="KW-0235">DNA replication</keyword>
<dbReference type="PROSITE" id="PS50076">
    <property type="entry name" value="DNAJ_2"/>
    <property type="match status" value="1"/>
</dbReference>